<feature type="domain" description="RNase H type-1" evidence="1">
    <location>
        <begin position="86"/>
        <end position="206"/>
    </location>
</feature>
<proteinExistence type="predicted"/>
<reference evidence="3 4" key="3">
    <citation type="journal article" date="2020" name="BMC Genomics">
        <title>Intraspecific diversification of the crop wild relative Brassica cretica Lam. using demographic model selection.</title>
        <authorList>
            <person name="Kioukis A."/>
            <person name="Michalopoulou V.A."/>
            <person name="Briers L."/>
            <person name="Pirintsos S."/>
            <person name="Studholme D.J."/>
            <person name="Pavlidis P."/>
            <person name="Sarris P.F."/>
        </authorList>
    </citation>
    <scope>NUCLEOTIDE SEQUENCE [LARGE SCALE GENOMIC DNA]</scope>
    <source>
        <strain evidence="4">cv. PFS-1207/04</strain>
        <strain evidence="3">PFS-1207/04</strain>
    </source>
</reference>
<dbReference type="GO" id="GO:0004523">
    <property type="term" value="F:RNA-DNA hybrid ribonuclease activity"/>
    <property type="evidence" value="ECO:0007669"/>
    <property type="project" value="InterPro"/>
</dbReference>
<dbReference type="GO" id="GO:0003676">
    <property type="term" value="F:nucleic acid binding"/>
    <property type="evidence" value="ECO:0007669"/>
    <property type="project" value="InterPro"/>
</dbReference>
<dbReference type="AlphaFoldDB" id="A0A3N6RCV3"/>
<dbReference type="Pfam" id="PF13456">
    <property type="entry name" value="RVT_3"/>
    <property type="match status" value="1"/>
</dbReference>
<dbReference type="InterPro" id="IPR012337">
    <property type="entry name" value="RNaseH-like_sf"/>
</dbReference>
<keyword evidence="4" id="KW-1185">Reference proteome</keyword>
<reference evidence="2" key="1">
    <citation type="submission" date="2019-12" db="EMBL/GenBank/DDBJ databases">
        <title>Genome sequencing and annotation of Brassica cretica.</title>
        <authorList>
            <person name="Studholme D.J."/>
            <person name="Sarris P.F."/>
        </authorList>
    </citation>
    <scope>NUCLEOTIDE SEQUENCE</scope>
    <source>
        <strain evidence="2">PFS-102/07</strain>
        <tissue evidence="2">Leaf</tissue>
    </source>
</reference>
<dbReference type="InterPro" id="IPR036397">
    <property type="entry name" value="RNaseH_sf"/>
</dbReference>
<dbReference type="OrthoDB" id="1112926at2759"/>
<reference evidence="3" key="2">
    <citation type="submission" date="2019-12" db="EMBL/GenBank/DDBJ databases">
        <authorList>
            <person name="Studholme D.J."/>
            <person name="Sarris P."/>
        </authorList>
    </citation>
    <scope>NUCLEOTIDE SEQUENCE</scope>
    <source>
        <strain evidence="3">PFS-1207/04</strain>
        <tissue evidence="3">Leaf</tissue>
    </source>
</reference>
<dbReference type="CDD" id="cd06222">
    <property type="entry name" value="RNase_H_like"/>
    <property type="match status" value="1"/>
</dbReference>
<gene>
    <name evidence="3" type="ORF">DY000_02010718</name>
    <name evidence="2" type="ORF">F2Q70_00000019</name>
</gene>
<evidence type="ECO:0000259" key="1">
    <source>
        <dbReference type="Pfam" id="PF13456"/>
    </source>
</evidence>
<dbReference type="EMBL" id="QGKY02001015">
    <property type="protein sequence ID" value="KAF2571375.1"/>
    <property type="molecule type" value="Genomic_DNA"/>
</dbReference>
<organism evidence="2">
    <name type="scientific">Brassica cretica</name>
    <name type="common">Mustard</name>
    <dbReference type="NCBI Taxonomy" id="69181"/>
    <lineage>
        <taxon>Eukaryota</taxon>
        <taxon>Viridiplantae</taxon>
        <taxon>Streptophyta</taxon>
        <taxon>Embryophyta</taxon>
        <taxon>Tracheophyta</taxon>
        <taxon>Spermatophyta</taxon>
        <taxon>Magnoliopsida</taxon>
        <taxon>eudicotyledons</taxon>
        <taxon>Gunneridae</taxon>
        <taxon>Pentapetalae</taxon>
        <taxon>rosids</taxon>
        <taxon>malvids</taxon>
        <taxon>Brassicales</taxon>
        <taxon>Brassicaceae</taxon>
        <taxon>Brassiceae</taxon>
        <taxon>Brassica</taxon>
    </lineage>
</organism>
<comment type="caution">
    <text evidence="2">The sequence shown here is derived from an EMBL/GenBank/DDBJ whole genome shotgun (WGS) entry which is preliminary data.</text>
</comment>
<dbReference type="Proteomes" id="UP000266723">
    <property type="component" value="Unassembled WGS sequence"/>
</dbReference>
<protein>
    <recommendedName>
        <fullName evidence="1">RNase H type-1 domain-containing protein</fullName>
    </recommendedName>
</protein>
<evidence type="ECO:0000313" key="2">
    <source>
        <dbReference type="EMBL" id="KAF2571375.1"/>
    </source>
</evidence>
<dbReference type="EMBL" id="QGKV02000759">
    <property type="protein sequence ID" value="KAF3565874.1"/>
    <property type="molecule type" value="Genomic_DNA"/>
</dbReference>
<dbReference type="Gene3D" id="3.30.420.10">
    <property type="entry name" value="Ribonuclease H-like superfamily/Ribonuclease H"/>
    <property type="match status" value="1"/>
</dbReference>
<dbReference type="PANTHER" id="PTHR47074:SF49">
    <property type="entry name" value="POLYNUCLEOTIDYL TRANSFERASE, RIBONUCLEASE H-LIKE SUPERFAMILY PROTEIN"/>
    <property type="match status" value="1"/>
</dbReference>
<dbReference type="SUPFAM" id="SSF53098">
    <property type="entry name" value="Ribonuclease H-like"/>
    <property type="match status" value="1"/>
</dbReference>
<accession>A0A3N6RCV3</accession>
<name>A0A3N6RCV3_BRACR</name>
<dbReference type="InterPro" id="IPR052929">
    <property type="entry name" value="RNase_H-like_EbsB-rel"/>
</dbReference>
<evidence type="ECO:0000313" key="3">
    <source>
        <dbReference type="EMBL" id="KAF3565874.1"/>
    </source>
</evidence>
<evidence type="ECO:0000313" key="4">
    <source>
        <dbReference type="Proteomes" id="UP000266723"/>
    </source>
</evidence>
<dbReference type="InterPro" id="IPR044730">
    <property type="entry name" value="RNase_H-like_dom_plant"/>
</dbReference>
<dbReference type="PANTHER" id="PTHR47074">
    <property type="entry name" value="BNAC02G40300D PROTEIN"/>
    <property type="match status" value="1"/>
</dbReference>
<sequence length="218" mass="24066">MISLPPMGLGSTPLYPWILWVLWTNRNKLIFENKLFSEEDSILKAIQDARAWRAAQTLVKKPSLPQCMVWTPYVPIANSYTWSVFYDAAWDSSTRNCGMGWQLCDANNSIIERSSSHRRFVPSALVAEALAVKAALVAAVSSHVSSINLFSGCKNLISLLHTQGQDVTLKGILHDIAMLASSFTSICFIYIPRLANVRADLLAKEALFSLSSSATLVT</sequence>
<dbReference type="InterPro" id="IPR002156">
    <property type="entry name" value="RNaseH_domain"/>
</dbReference>